<dbReference type="PANTHER" id="PTHR46995:SF6">
    <property type="entry name" value="POLLEN OLE E 1 ALLERGEN AND EXTENSIN FAMILY PROTEIN"/>
    <property type="match status" value="1"/>
</dbReference>
<dbReference type="Proteomes" id="UP000596660">
    <property type="component" value="Unplaced"/>
</dbReference>
<evidence type="ECO:0000313" key="3">
    <source>
        <dbReference type="EnsemblPlants" id="AUR62005672-RA:cds"/>
    </source>
</evidence>
<feature type="chain" id="PRO_5031007293" description="Pollen Ole e 1 allergen and extensin family protein" evidence="2">
    <location>
        <begin position="27"/>
        <end position="309"/>
    </location>
</feature>
<dbReference type="PANTHER" id="PTHR46995">
    <property type="entry name" value="OS09G0508200 PROTEIN"/>
    <property type="match status" value="1"/>
</dbReference>
<dbReference type="EnsemblPlants" id="AUR62005672-RA">
    <property type="protein sequence ID" value="AUR62005672-RA:cds"/>
    <property type="gene ID" value="AUR62005672"/>
</dbReference>
<dbReference type="KEGG" id="cqi:110711479"/>
<evidence type="ECO:0000313" key="4">
    <source>
        <dbReference type="Proteomes" id="UP000596660"/>
    </source>
</evidence>
<organism evidence="3 4">
    <name type="scientific">Chenopodium quinoa</name>
    <name type="common">Quinoa</name>
    <dbReference type="NCBI Taxonomy" id="63459"/>
    <lineage>
        <taxon>Eukaryota</taxon>
        <taxon>Viridiplantae</taxon>
        <taxon>Streptophyta</taxon>
        <taxon>Embryophyta</taxon>
        <taxon>Tracheophyta</taxon>
        <taxon>Spermatophyta</taxon>
        <taxon>Magnoliopsida</taxon>
        <taxon>eudicotyledons</taxon>
        <taxon>Gunneridae</taxon>
        <taxon>Pentapetalae</taxon>
        <taxon>Caryophyllales</taxon>
        <taxon>Chenopodiaceae</taxon>
        <taxon>Chenopodioideae</taxon>
        <taxon>Atripliceae</taxon>
        <taxon>Chenopodium</taxon>
    </lineage>
</organism>
<feature type="region of interest" description="Disordered" evidence="1">
    <location>
        <begin position="170"/>
        <end position="210"/>
    </location>
</feature>
<dbReference type="RefSeq" id="XP_021745559.1">
    <property type="nucleotide sequence ID" value="XM_021889867.1"/>
</dbReference>
<evidence type="ECO:0000256" key="2">
    <source>
        <dbReference type="SAM" id="SignalP"/>
    </source>
</evidence>
<accession>A0A803L1D4</accession>
<dbReference type="SMR" id="A0A803L1D4"/>
<dbReference type="Gramene" id="AUR62005672-RA">
    <property type="protein sequence ID" value="AUR62005672-RA:cds"/>
    <property type="gene ID" value="AUR62005672"/>
</dbReference>
<dbReference type="OrthoDB" id="1588785at2759"/>
<dbReference type="AlphaFoldDB" id="A0A803L1D4"/>
<sequence>MSHPMNIMSSSLFFVIFFGQTLNLMAQSTTTPISSRITVVGAVYCDTCLNDGFSKHSYFIPGADVHIQCKFNAKSPKTAEMINFSVNRTTDIHGVYKLEIPSVDGIDCVDGPPIQSFCQASLLGSPSSACNVPALKATTTEVSVKSRKENLCVYSFTSLSFKPRKKNDKLCRKPEKVKELSNSGSSSKSLLPHDFPLPNQKTSKSQASNLQSFPFPFSPPSLPFPFPFSSPPSLPFPFSSPAPSLPFPFPPVPSLFQPPPPPSFSLGDPRTWIPHIPLTSPPSPPPPVFDIRNPRTWTPIIPPLTPPKP</sequence>
<keyword evidence="2" id="KW-0732">Signal</keyword>
<gene>
    <name evidence="3" type="primary">LOC110711479</name>
</gene>
<dbReference type="Pfam" id="PF01190">
    <property type="entry name" value="Pollen_Ole_e_1"/>
    <property type="match status" value="1"/>
</dbReference>
<keyword evidence="4" id="KW-1185">Reference proteome</keyword>
<evidence type="ECO:0008006" key="5">
    <source>
        <dbReference type="Google" id="ProtNLM"/>
    </source>
</evidence>
<feature type="compositionally biased region" description="Low complexity" evidence="1">
    <location>
        <begin position="180"/>
        <end position="190"/>
    </location>
</feature>
<dbReference type="GeneID" id="110711479"/>
<reference evidence="3" key="2">
    <citation type="submission" date="2021-03" db="UniProtKB">
        <authorList>
            <consortium name="EnsemblPlants"/>
        </authorList>
    </citation>
    <scope>IDENTIFICATION</scope>
</reference>
<reference evidence="3" key="1">
    <citation type="journal article" date="2017" name="Nature">
        <title>The genome of Chenopodium quinoa.</title>
        <authorList>
            <person name="Jarvis D.E."/>
            <person name="Ho Y.S."/>
            <person name="Lightfoot D.J."/>
            <person name="Schmoeckel S.M."/>
            <person name="Li B."/>
            <person name="Borm T.J.A."/>
            <person name="Ohyanagi H."/>
            <person name="Mineta K."/>
            <person name="Michell C.T."/>
            <person name="Saber N."/>
            <person name="Kharbatia N.M."/>
            <person name="Rupper R.R."/>
            <person name="Sharp A.R."/>
            <person name="Dally N."/>
            <person name="Boughton B.A."/>
            <person name="Woo Y.H."/>
            <person name="Gao G."/>
            <person name="Schijlen E.G.W.M."/>
            <person name="Guo X."/>
            <person name="Momin A.A."/>
            <person name="Negrao S."/>
            <person name="Al-Babili S."/>
            <person name="Gehring C."/>
            <person name="Roessner U."/>
            <person name="Jung C."/>
            <person name="Murphy K."/>
            <person name="Arold S.T."/>
            <person name="Gojobori T."/>
            <person name="van der Linden C.G."/>
            <person name="van Loo E.N."/>
            <person name="Jellen E.N."/>
            <person name="Maughan P.J."/>
            <person name="Tester M."/>
        </authorList>
    </citation>
    <scope>NUCLEOTIDE SEQUENCE [LARGE SCALE GENOMIC DNA]</scope>
    <source>
        <strain evidence="3">cv. PI 614886</strain>
    </source>
</reference>
<dbReference type="OMA" id="IDCAIRA"/>
<proteinExistence type="predicted"/>
<feature type="compositionally biased region" description="Basic and acidic residues" evidence="1">
    <location>
        <begin position="170"/>
        <end position="179"/>
    </location>
</feature>
<evidence type="ECO:0000256" key="1">
    <source>
        <dbReference type="SAM" id="MobiDB-lite"/>
    </source>
</evidence>
<feature type="compositionally biased region" description="Polar residues" evidence="1">
    <location>
        <begin position="199"/>
        <end position="210"/>
    </location>
</feature>
<feature type="signal peptide" evidence="2">
    <location>
        <begin position="1"/>
        <end position="26"/>
    </location>
</feature>
<name>A0A803L1D4_CHEQI</name>
<protein>
    <recommendedName>
        <fullName evidence="5">Pollen Ole e 1 allergen and extensin family protein</fullName>
    </recommendedName>
</protein>